<proteinExistence type="inferred from homology"/>
<dbReference type="PANTHER" id="PTHR43227">
    <property type="entry name" value="BLL4140 PROTEIN"/>
    <property type="match status" value="1"/>
</dbReference>
<dbReference type="CDD" id="cd06261">
    <property type="entry name" value="TM_PBP2"/>
    <property type="match status" value="1"/>
</dbReference>
<evidence type="ECO:0000256" key="11">
    <source>
        <dbReference type="ARBA" id="ARBA00040780"/>
    </source>
</evidence>
<protein>
    <recommendedName>
        <fullName evidence="11">sn-glycerol-3-phosphate transport system permease protein UgpA</fullName>
    </recommendedName>
</protein>
<evidence type="ECO:0000256" key="8">
    <source>
        <dbReference type="ARBA" id="ARBA00022989"/>
    </source>
</evidence>
<dbReference type="SUPFAM" id="SSF161098">
    <property type="entry name" value="MetI-like"/>
    <property type="match status" value="1"/>
</dbReference>
<dbReference type="PANTHER" id="PTHR43227:SF9">
    <property type="entry name" value="SN-GLYCEROL-3-PHOSPHATE TRANSPORT SYSTEM PERMEASE PROTEIN UGPA"/>
    <property type="match status" value="1"/>
</dbReference>
<gene>
    <name evidence="14" type="primary">ugpA</name>
    <name evidence="14" type="ORF">D9R14_03640</name>
</gene>
<comment type="subunit">
    <text evidence="3">The complex is composed of two ATP-binding proteins (UgpC), two transmembrane proteins (UgpA and UgpE) and a solute-binding protein (UgpB).</text>
</comment>
<reference evidence="14 15" key="1">
    <citation type="submission" date="2018-10" db="EMBL/GenBank/DDBJ databases">
        <title>Xanthobacter tagetidis genome sequencing and assembly.</title>
        <authorList>
            <person name="Maclea K.S."/>
            <person name="Goen A.E."/>
            <person name="Fatima S.A."/>
        </authorList>
    </citation>
    <scope>NUCLEOTIDE SEQUENCE [LARGE SCALE GENOMIC DNA]</scope>
    <source>
        <strain evidence="14 15">ATCC 700314</strain>
    </source>
</reference>
<organism evidence="14 15">
    <name type="scientific">Xanthobacter tagetidis</name>
    <dbReference type="NCBI Taxonomy" id="60216"/>
    <lineage>
        <taxon>Bacteria</taxon>
        <taxon>Pseudomonadati</taxon>
        <taxon>Pseudomonadota</taxon>
        <taxon>Alphaproteobacteria</taxon>
        <taxon>Hyphomicrobiales</taxon>
        <taxon>Xanthobacteraceae</taxon>
        <taxon>Xanthobacter</taxon>
    </lineage>
</organism>
<evidence type="ECO:0000256" key="3">
    <source>
        <dbReference type="ARBA" id="ARBA00011557"/>
    </source>
</evidence>
<evidence type="ECO:0000256" key="6">
    <source>
        <dbReference type="ARBA" id="ARBA00022519"/>
    </source>
</evidence>
<dbReference type="Proteomes" id="UP000269692">
    <property type="component" value="Unassembled WGS sequence"/>
</dbReference>
<comment type="caution">
    <text evidence="14">The sequence shown here is derived from an EMBL/GenBank/DDBJ whole genome shotgun (WGS) entry which is preliminary data.</text>
</comment>
<keyword evidence="15" id="KW-1185">Reference proteome</keyword>
<evidence type="ECO:0000256" key="12">
    <source>
        <dbReference type="RuleBase" id="RU363032"/>
    </source>
</evidence>
<dbReference type="Pfam" id="PF00528">
    <property type="entry name" value="BPD_transp_1"/>
    <property type="match status" value="1"/>
</dbReference>
<feature type="domain" description="ABC transmembrane type-1" evidence="13">
    <location>
        <begin position="72"/>
        <end position="284"/>
    </location>
</feature>
<evidence type="ECO:0000256" key="4">
    <source>
        <dbReference type="ARBA" id="ARBA00022448"/>
    </source>
</evidence>
<evidence type="ECO:0000256" key="9">
    <source>
        <dbReference type="ARBA" id="ARBA00023136"/>
    </source>
</evidence>
<feature type="transmembrane region" description="Helical" evidence="12">
    <location>
        <begin position="106"/>
        <end position="129"/>
    </location>
</feature>
<comment type="subcellular location">
    <subcellularLocation>
        <location evidence="1">Cell inner membrane</location>
        <topology evidence="1">Multi-pass membrane protein</topology>
    </subcellularLocation>
    <subcellularLocation>
        <location evidence="12">Cell membrane</location>
        <topology evidence="12">Multi-pass membrane protein</topology>
    </subcellularLocation>
</comment>
<dbReference type="PROSITE" id="PS50928">
    <property type="entry name" value="ABC_TM1"/>
    <property type="match status" value="1"/>
</dbReference>
<keyword evidence="9 12" id="KW-0472">Membrane</keyword>
<sequence length="294" mass="31058">MEAKRVTFRGSALPYLLLAPQLAVTLVFFLWPAAQALYGSLFAEDPFGLSRTFVGLGNFAALLADPAYLNAGLVTLVFSASVTALSMGLGLALAAAADALGKSGGAYGALLVWPYAVAPAVAGILWLFMFDPSVGTIARALKAIGISWNHALDGEQALLMVILAASWKQVSYNFLFFYAGLKAIPPGIMEAAALDGAGRRARFRFLVLPLIAPTSFFLLVVNLAYAFFDTFGIIHATTGGGPGQATTILVYKVFRDGFEALALGASSAQSVVLLAIVVALTALQFRHIERRVAY</sequence>
<feature type="transmembrane region" description="Helical" evidence="12">
    <location>
        <begin position="205"/>
        <end position="228"/>
    </location>
</feature>
<evidence type="ECO:0000256" key="1">
    <source>
        <dbReference type="ARBA" id="ARBA00004429"/>
    </source>
</evidence>
<dbReference type="GO" id="GO:0055085">
    <property type="term" value="P:transmembrane transport"/>
    <property type="evidence" value="ECO:0007669"/>
    <property type="project" value="InterPro"/>
</dbReference>
<keyword evidence="8 12" id="KW-1133">Transmembrane helix</keyword>
<feature type="transmembrane region" description="Helical" evidence="12">
    <location>
        <begin position="12"/>
        <end position="31"/>
    </location>
</feature>
<evidence type="ECO:0000313" key="14">
    <source>
        <dbReference type="EMBL" id="RLP81097.1"/>
    </source>
</evidence>
<dbReference type="AlphaFoldDB" id="A0A3L7ALE7"/>
<dbReference type="NCBIfam" id="NF007852">
    <property type="entry name" value="PRK10561.1"/>
    <property type="match status" value="1"/>
</dbReference>
<evidence type="ECO:0000256" key="5">
    <source>
        <dbReference type="ARBA" id="ARBA00022475"/>
    </source>
</evidence>
<comment type="function">
    <text evidence="10">Part of the ABC transporter complex UgpBAEC involved in sn-glycerol-3-phosphate (G3P) import. Probably responsible for the translocation of the substrate across the membrane.</text>
</comment>
<dbReference type="EMBL" id="RCTF01000002">
    <property type="protein sequence ID" value="RLP81097.1"/>
    <property type="molecule type" value="Genomic_DNA"/>
</dbReference>
<evidence type="ECO:0000313" key="15">
    <source>
        <dbReference type="Proteomes" id="UP000269692"/>
    </source>
</evidence>
<evidence type="ECO:0000256" key="10">
    <source>
        <dbReference type="ARBA" id="ARBA00037054"/>
    </source>
</evidence>
<keyword evidence="5" id="KW-1003">Cell membrane</keyword>
<dbReference type="RefSeq" id="WP_121621949.1">
    <property type="nucleotide sequence ID" value="NZ_JACIIW010000003.1"/>
</dbReference>
<dbReference type="InterPro" id="IPR000515">
    <property type="entry name" value="MetI-like"/>
</dbReference>
<keyword evidence="4 12" id="KW-0813">Transport</keyword>
<feature type="transmembrane region" description="Helical" evidence="12">
    <location>
        <begin position="260"/>
        <end position="283"/>
    </location>
</feature>
<evidence type="ECO:0000256" key="2">
    <source>
        <dbReference type="ARBA" id="ARBA00009306"/>
    </source>
</evidence>
<comment type="similarity">
    <text evidence="2 12">Belongs to the binding-protein-dependent transport system permease family.</text>
</comment>
<keyword evidence="6" id="KW-0997">Cell inner membrane</keyword>
<evidence type="ECO:0000259" key="13">
    <source>
        <dbReference type="PROSITE" id="PS50928"/>
    </source>
</evidence>
<keyword evidence="7 12" id="KW-0812">Transmembrane</keyword>
<dbReference type="GO" id="GO:0005886">
    <property type="term" value="C:plasma membrane"/>
    <property type="evidence" value="ECO:0007669"/>
    <property type="project" value="UniProtKB-SubCell"/>
</dbReference>
<dbReference type="InterPro" id="IPR050809">
    <property type="entry name" value="UgpAE/MalFG_permease"/>
</dbReference>
<evidence type="ECO:0000256" key="7">
    <source>
        <dbReference type="ARBA" id="ARBA00022692"/>
    </source>
</evidence>
<dbReference type="Gene3D" id="1.10.3720.10">
    <property type="entry name" value="MetI-like"/>
    <property type="match status" value="1"/>
</dbReference>
<feature type="transmembrane region" description="Helical" evidence="12">
    <location>
        <begin position="157"/>
        <end position="179"/>
    </location>
</feature>
<dbReference type="InterPro" id="IPR035906">
    <property type="entry name" value="MetI-like_sf"/>
</dbReference>
<dbReference type="OrthoDB" id="7939379at2"/>
<accession>A0A3L7ALE7</accession>
<feature type="transmembrane region" description="Helical" evidence="12">
    <location>
        <begin position="67"/>
        <end position="94"/>
    </location>
</feature>
<name>A0A3L7ALE7_9HYPH</name>